<name>A0A450WF16_9GAMM</name>
<feature type="compositionally biased region" description="Basic and acidic residues" evidence="1">
    <location>
        <begin position="26"/>
        <end position="35"/>
    </location>
</feature>
<evidence type="ECO:0000256" key="1">
    <source>
        <dbReference type="SAM" id="MobiDB-lite"/>
    </source>
</evidence>
<accession>A0A450WF16</accession>
<protein>
    <submittedName>
        <fullName evidence="2">Uncharacterized protein</fullName>
    </submittedName>
</protein>
<dbReference type="EMBL" id="CAADFK010000081">
    <property type="protein sequence ID" value="VFK15633.1"/>
    <property type="molecule type" value="Genomic_DNA"/>
</dbReference>
<sequence>MQLQLLLSLDRTTSPDSLSRFVPNDSAKDTSDNRTYRTSNRCTQCPAANKTDRSAQLPIRFGGRRKLCPT</sequence>
<gene>
    <name evidence="2" type="ORF">BECKLPF1236B_GA0070989_108115</name>
</gene>
<organism evidence="2">
    <name type="scientific">Candidatus Kentrum sp. LPFa</name>
    <dbReference type="NCBI Taxonomy" id="2126335"/>
    <lineage>
        <taxon>Bacteria</taxon>
        <taxon>Pseudomonadati</taxon>
        <taxon>Pseudomonadota</taxon>
        <taxon>Gammaproteobacteria</taxon>
        <taxon>Candidatus Kentrum</taxon>
    </lineage>
</organism>
<proteinExistence type="predicted"/>
<evidence type="ECO:0000313" key="2">
    <source>
        <dbReference type="EMBL" id="VFK15633.1"/>
    </source>
</evidence>
<dbReference type="AlphaFoldDB" id="A0A450WF16"/>
<reference evidence="2" key="1">
    <citation type="submission" date="2019-02" db="EMBL/GenBank/DDBJ databases">
        <authorList>
            <person name="Gruber-Vodicka R. H."/>
            <person name="Seah K. B. B."/>
        </authorList>
    </citation>
    <scope>NUCLEOTIDE SEQUENCE</scope>
    <source>
        <strain evidence="2">BECK_S313</strain>
    </source>
</reference>
<feature type="region of interest" description="Disordered" evidence="1">
    <location>
        <begin position="14"/>
        <end position="39"/>
    </location>
</feature>